<evidence type="ECO:0000256" key="2">
    <source>
        <dbReference type="ARBA" id="ARBA00022676"/>
    </source>
</evidence>
<keyword evidence="6" id="KW-0521">NADP</keyword>
<keyword evidence="7" id="KW-0812">Transmembrane</keyword>
<dbReference type="Pfam" id="PF01129">
    <property type="entry name" value="ART"/>
    <property type="match status" value="1"/>
</dbReference>
<proteinExistence type="inferred from homology"/>
<dbReference type="EC" id="2.4.2.31" evidence="6"/>
<dbReference type="SUPFAM" id="SSF56399">
    <property type="entry name" value="ADP-ribosylation"/>
    <property type="match status" value="1"/>
</dbReference>
<dbReference type="EMBL" id="CAUJNA010003350">
    <property type="protein sequence ID" value="CAJ1399885.1"/>
    <property type="molecule type" value="Genomic_DNA"/>
</dbReference>
<gene>
    <name evidence="8" type="ORF">EVOR1521_LOCUS23338</name>
</gene>
<dbReference type="InterPro" id="IPR000768">
    <property type="entry name" value="ART"/>
</dbReference>
<evidence type="ECO:0000256" key="4">
    <source>
        <dbReference type="ARBA" id="ARBA00022695"/>
    </source>
</evidence>
<evidence type="ECO:0000313" key="9">
    <source>
        <dbReference type="Proteomes" id="UP001178507"/>
    </source>
</evidence>
<feature type="transmembrane region" description="Helical" evidence="7">
    <location>
        <begin position="294"/>
        <end position="314"/>
    </location>
</feature>
<evidence type="ECO:0000256" key="3">
    <source>
        <dbReference type="ARBA" id="ARBA00022679"/>
    </source>
</evidence>
<dbReference type="PROSITE" id="PS51996">
    <property type="entry name" value="TR_MART"/>
    <property type="match status" value="1"/>
</dbReference>
<dbReference type="Gene3D" id="3.90.176.10">
    <property type="entry name" value="Toxin ADP-ribosyltransferase, Chain A, domain 1"/>
    <property type="match status" value="1"/>
</dbReference>
<organism evidence="8 9">
    <name type="scientific">Effrenium voratum</name>
    <dbReference type="NCBI Taxonomy" id="2562239"/>
    <lineage>
        <taxon>Eukaryota</taxon>
        <taxon>Sar</taxon>
        <taxon>Alveolata</taxon>
        <taxon>Dinophyceae</taxon>
        <taxon>Suessiales</taxon>
        <taxon>Symbiodiniaceae</taxon>
        <taxon>Effrenium</taxon>
    </lineage>
</organism>
<sequence length="324" mass="36246">TCYTANCIVAMPLASFSAHPCARHGLPECVLETDALEGKTDFLQQLEPLPEEVPANLEFAANAPPNFEKVLPKAKDVTALEAKVAYAYVSSPTLAKQINRLMRAQSWTALASEYGLLVKLLLKYIAKVEKAYAAKRTLYRGMRLPEYHLKDQYPVGRIVTWHAFASVTTDRQLAECYTCEDYDRGFFADGVPVVFVINTFSRGAILGNWTPYASQHELLLAPFLCFRVVSASLEKRIWVVKLEVVKLRWGETGNRLVLLHPGSMPWATPQKEVLSELEEDCEEVLQKKLDPPGALLLTVFVVVLNGLLLFLYVAGYDLDDFSIS</sequence>
<protein>
    <recommendedName>
        <fullName evidence="6">NAD(P)(+)--arginine ADP-ribosyltransferase</fullName>
        <ecNumber evidence="6">2.4.2.31</ecNumber>
    </recommendedName>
    <alternativeName>
        <fullName evidence="6">Mono(ADP-ribosyl)transferase</fullName>
    </alternativeName>
</protein>
<dbReference type="GO" id="GO:0106274">
    <property type="term" value="F:NAD+-protein-arginine ADP-ribosyltransferase activity"/>
    <property type="evidence" value="ECO:0007669"/>
    <property type="project" value="UniProtKB-EC"/>
</dbReference>
<name>A0AA36J766_9DINO</name>
<comment type="catalytic activity">
    <reaction evidence="5 6">
        <text>L-arginyl-[protein] + NAD(+) = N(omega)-(ADP-D-ribosyl)-L-arginyl-[protein] + nicotinamide + H(+)</text>
        <dbReference type="Rhea" id="RHEA:19149"/>
        <dbReference type="Rhea" id="RHEA-COMP:10532"/>
        <dbReference type="Rhea" id="RHEA-COMP:15087"/>
        <dbReference type="ChEBI" id="CHEBI:15378"/>
        <dbReference type="ChEBI" id="CHEBI:17154"/>
        <dbReference type="ChEBI" id="CHEBI:29965"/>
        <dbReference type="ChEBI" id="CHEBI:57540"/>
        <dbReference type="ChEBI" id="CHEBI:142554"/>
        <dbReference type="EC" id="2.4.2.31"/>
    </reaction>
</comment>
<keyword evidence="2 6" id="KW-0328">Glycosyltransferase</keyword>
<evidence type="ECO:0000256" key="1">
    <source>
        <dbReference type="ARBA" id="ARBA00009558"/>
    </source>
</evidence>
<comment type="caution">
    <text evidence="8">The sequence shown here is derived from an EMBL/GenBank/DDBJ whole genome shotgun (WGS) entry which is preliminary data.</text>
</comment>
<evidence type="ECO:0000313" key="8">
    <source>
        <dbReference type="EMBL" id="CAJ1399885.1"/>
    </source>
</evidence>
<keyword evidence="4" id="KW-0548">Nucleotidyltransferase</keyword>
<reference evidence="8" key="1">
    <citation type="submission" date="2023-08" db="EMBL/GenBank/DDBJ databases">
        <authorList>
            <person name="Chen Y."/>
            <person name="Shah S."/>
            <person name="Dougan E. K."/>
            <person name="Thang M."/>
            <person name="Chan C."/>
        </authorList>
    </citation>
    <scope>NUCLEOTIDE SEQUENCE</scope>
</reference>
<keyword evidence="6" id="KW-0520">NAD</keyword>
<comment type="similarity">
    <text evidence="1 6">Belongs to the Arg-specific ADP-ribosyltransferase family.</text>
</comment>
<evidence type="ECO:0000256" key="6">
    <source>
        <dbReference type="RuleBase" id="RU361228"/>
    </source>
</evidence>
<keyword evidence="9" id="KW-1185">Reference proteome</keyword>
<keyword evidence="7" id="KW-1133">Transmembrane helix</keyword>
<keyword evidence="7" id="KW-0472">Membrane</keyword>
<accession>A0AA36J766</accession>
<evidence type="ECO:0000256" key="5">
    <source>
        <dbReference type="ARBA" id="ARBA00047597"/>
    </source>
</evidence>
<dbReference type="GO" id="GO:0016779">
    <property type="term" value="F:nucleotidyltransferase activity"/>
    <property type="evidence" value="ECO:0007669"/>
    <property type="project" value="UniProtKB-KW"/>
</dbReference>
<keyword evidence="3 6" id="KW-0808">Transferase</keyword>
<feature type="non-terminal residue" evidence="8">
    <location>
        <position position="324"/>
    </location>
</feature>
<evidence type="ECO:0000256" key="7">
    <source>
        <dbReference type="SAM" id="Phobius"/>
    </source>
</evidence>
<dbReference type="Proteomes" id="UP001178507">
    <property type="component" value="Unassembled WGS sequence"/>
</dbReference>
<dbReference type="AlphaFoldDB" id="A0AA36J766"/>